<dbReference type="Pfam" id="PF05305">
    <property type="entry name" value="DUF732"/>
    <property type="match status" value="1"/>
</dbReference>
<dbReference type="RefSeq" id="WP_387389328.1">
    <property type="nucleotide sequence ID" value="NZ_JBIAMT010000001.1"/>
</dbReference>
<keyword evidence="3" id="KW-1185">Reference proteome</keyword>
<organism evidence="2 3">
    <name type="scientific">Nocardia aobensis</name>
    <dbReference type="NCBI Taxonomy" id="257277"/>
    <lineage>
        <taxon>Bacteria</taxon>
        <taxon>Bacillati</taxon>
        <taxon>Actinomycetota</taxon>
        <taxon>Actinomycetes</taxon>
        <taxon>Mycobacteriales</taxon>
        <taxon>Nocardiaceae</taxon>
        <taxon>Nocardia</taxon>
    </lineage>
</organism>
<protein>
    <submittedName>
        <fullName evidence="2">DUF732 domain-containing protein</fullName>
    </submittedName>
</protein>
<evidence type="ECO:0000259" key="1">
    <source>
        <dbReference type="Pfam" id="PF05305"/>
    </source>
</evidence>
<comment type="caution">
    <text evidence="2">The sequence shown here is derived from an EMBL/GenBank/DDBJ whole genome shotgun (WGS) entry which is preliminary data.</text>
</comment>
<gene>
    <name evidence="2" type="ORF">ACFYU5_03085</name>
</gene>
<accession>A0ABW6NW19</accession>
<name>A0ABW6NW19_9NOCA</name>
<feature type="domain" description="DUF732" evidence="1">
    <location>
        <begin position="15"/>
        <end position="61"/>
    </location>
</feature>
<evidence type="ECO:0000313" key="3">
    <source>
        <dbReference type="Proteomes" id="UP001601442"/>
    </source>
</evidence>
<dbReference type="Proteomes" id="UP001601442">
    <property type="component" value="Unassembled WGS sequence"/>
</dbReference>
<dbReference type="InterPro" id="IPR007969">
    <property type="entry name" value="DUF732"/>
</dbReference>
<reference evidence="2 3" key="1">
    <citation type="submission" date="2024-10" db="EMBL/GenBank/DDBJ databases">
        <title>The Natural Products Discovery Center: Release of the First 8490 Sequenced Strains for Exploring Actinobacteria Biosynthetic Diversity.</title>
        <authorList>
            <person name="Kalkreuter E."/>
            <person name="Kautsar S.A."/>
            <person name="Yang D."/>
            <person name="Bader C.D."/>
            <person name="Teijaro C.N."/>
            <person name="Fluegel L."/>
            <person name="Davis C.M."/>
            <person name="Simpson J.R."/>
            <person name="Lauterbach L."/>
            <person name="Steele A.D."/>
            <person name="Gui C."/>
            <person name="Meng S."/>
            <person name="Li G."/>
            <person name="Viehrig K."/>
            <person name="Ye F."/>
            <person name="Su P."/>
            <person name="Kiefer A.F."/>
            <person name="Nichols A."/>
            <person name="Cepeda A.J."/>
            <person name="Yan W."/>
            <person name="Fan B."/>
            <person name="Jiang Y."/>
            <person name="Adhikari A."/>
            <person name="Zheng C.-J."/>
            <person name="Schuster L."/>
            <person name="Cowan T.M."/>
            <person name="Smanski M.J."/>
            <person name="Chevrette M.G."/>
            <person name="De Carvalho L.P.S."/>
            <person name="Shen B."/>
        </authorList>
    </citation>
    <scope>NUCLEOTIDE SEQUENCE [LARGE SCALE GENOMIC DNA]</scope>
    <source>
        <strain evidence="2 3">NPDC004119</strain>
    </source>
</reference>
<dbReference type="EMBL" id="JBIAMT010000001">
    <property type="protein sequence ID" value="MFF0495367.1"/>
    <property type="molecule type" value="Genomic_DNA"/>
</dbReference>
<sequence>MTIFPDIISDFPGVAEGGHAVCDLLAAGLSKQSLAEFLSEEPGDFGSAMAFVNAAETAYCPG</sequence>
<proteinExistence type="predicted"/>
<evidence type="ECO:0000313" key="2">
    <source>
        <dbReference type="EMBL" id="MFF0495367.1"/>
    </source>
</evidence>